<dbReference type="PANTHER" id="PTHR14583:SF0">
    <property type="entry name" value="BREAK REPAIR MEIOTIC RECOMBINASE RECRUITMENT FACTOR 1"/>
    <property type="match status" value="1"/>
</dbReference>
<dbReference type="GO" id="GO:1990918">
    <property type="term" value="P:double-strand break repair involved in meiotic recombination"/>
    <property type="evidence" value="ECO:0007669"/>
    <property type="project" value="InterPro"/>
</dbReference>
<protein>
    <submittedName>
        <fullName evidence="2">Uncharacterized protein</fullName>
    </submittedName>
</protein>
<feature type="compositionally biased region" description="Basic and acidic residues" evidence="1">
    <location>
        <begin position="9"/>
        <end position="19"/>
    </location>
</feature>
<dbReference type="EMBL" id="MKHE01000009">
    <property type="protein sequence ID" value="OWK12485.1"/>
    <property type="molecule type" value="Genomic_DNA"/>
</dbReference>
<dbReference type="Pfam" id="PF15710">
    <property type="entry name" value="Brme1"/>
    <property type="match status" value="1"/>
</dbReference>
<dbReference type="Proteomes" id="UP000242450">
    <property type="component" value="Chromosome 9"/>
</dbReference>
<comment type="caution">
    <text evidence="2">The sequence shown here is derived from an EMBL/GenBank/DDBJ whole genome shotgun (WGS) entry which is preliminary data.</text>
</comment>
<name>A0A212D2N1_CEREH</name>
<proteinExistence type="predicted"/>
<evidence type="ECO:0000313" key="3">
    <source>
        <dbReference type="Proteomes" id="UP000242450"/>
    </source>
</evidence>
<accession>A0A212D2N1</accession>
<evidence type="ECO:0000313" key="2">
    <source>
        <dbReference type="EMBL" id="OWK12485.1"/>
    </source>
</evidence>
<feature type="region of interest" description="Disordered" evidence="1">
    <location>
        <begin position="419"/>
        <end position="445"/>
    </location>
</feature>
<feature type="region of interest" description="Disordered" evidence="1">
    <location>
        <begin position="154"/>
        <end position="267"/>
    </location>
</feature>
<evidence type="ECO:0000256" key="1">
    <source>
        <dbReference type="SAM" id="MobiDB-lite"/>
    </source>
</evidence>
<gene>
    <name evidence="2" type="ORF">Celaphus_00003095</name>
</gene>
<reference evidence="2 3" key="1">
    <citation type="journal article" date="2018" name="Mol. Genet. Genomics">
        <title>The red deer Cervus elaphus genome CerEla1.0: sequencing, annotating, genes, and chromosomes.</title>
        <authorList>
            <person name="Bana N.A."/>
            <person name="Nyiri A."/>
            <person name="Nagy J."/>
            <person name="Frank K."/>
            <person name="Nagy T."/>
            <person name="Steger V."/>
            <person name="Schiller M."/>
            <person name="Lakatos P."/>
            <person name="Sugar L."/>
            <person name="Horn P."/>
            <person name="Barta E."/>
            <person name="Orosz L."/>
        </authorList>
    </citation>
    <scope>NUCLEOTIDE SEQUENCE [LARGE SCALE GENOMIC DNA]</scope>
    <source>
        <strain evidence="2">Hungarian</strain>
    </source>
</reference>
<dbReference type="PANTHER" id="PTHR14583">
    <property type="entry name" value="UNCHARACTERIZED PROTEIN C19ORF57 FAMILY MEMBER"/>
    <property type="match status" value="1"/>
</dbReference>
<dbReference type="OrthoDB" id="9940137at2759"/>
<sequence>MVPSASERAGQDHLSEPRTRLAGADLLEGQREEGGSLLGPPRPLQTLGREAEWSWSGPRCPPLGTIVIADVNTDPAEPEHRALRGAGPDGEVSARVPTSPSGKAPDAGHSRALLSCTPLTGVTGGGRGEAQREDEPPDDILGCFAAFLPLLHETQEPTLGAGDPSPSALETGPDGGQSQVPGPDQEGLGGVCSQPWLSQPTGEKAAERGSPSHKQDLKGLSLSPRACAASMDQEAVGGPPQDAGAGQGNPDTPTGPVGQPWCPADSSKQAIWEGSPAMELDFLPDSQIQDALEAHGFEAPPEQEASWTPAGLAPTHVQTEAPLLRPSRGGIIAVKGVPLWNRQPKAQQSPPWRLARPFSESGLSTRVGIKSCEAASMEDATETVCGLVMELSNLNRLIMSAHRDLETFKRVSYYRKAKPAGKAPTPYTPKGAGTLARGEQSWRDL</sequence>
<feature type="region of interest" description="Disordered" evidence="1">
    <location>
        <begin position="1"/>
        <end position="140"/>
    </location>
</feature>
<dbReference type="InterPro" id="IPR031441">
    <property type="entry name" value="Brme1"/>
</dbReference>
<dbReference type="AlphaFoldDB" id="A0A212D2N1"/>
<keyword evidence="3" id="KW-1185">Reference proteome</keyword>
<organism evidence="2 3">
    <name type="scientific">Cervus elaphus hippelaphus</name>
    <name type="common">European red deer</name>
    <dbReference type="NCBI Taxonomy" id="46360"/>
    <lineage>
        <taxon>Eukaryota</taxon>
        <taxon>Metazoa</taxon>
        <taxon>Chordata</taxon>
        <taxon>Craniata</taxon>
        <taxon>Vertebrata</taxon>
        <taxon>Euteleostomi</taxon>
        <taxon>Mammalia</taxon>
        <taxon>Eutheria</taxon>
        <taxon>Laurasiatheria</taxon>
        <taxon>Artiodactyla</taxon>
        <taxon>Ruminantia</taxon>
        <taxon>Pecora</taxon>
        <taxon>Cervidae</taxon>
        <taxon>Cervinae</taxon>
        <taxon>Cervus</taxon>
    </lineage>
</organism>